<accession>A0ABV5G5E9</accession>
<organism evidence="2 3">
    <name type="scientific">Citricoccus parietis</name>
    <dbReference type="NCBI Taxonomy" id="592307"/>
    <lineage>
        <taxon>Bacteria</taxon>
        <taxon>Bacillati</taxon>
        <taxon>Actinomycetota</taxon>
        <taxon>Actinomycetes</taxon>
        <taxon>Micrococcales</taxon>
        <taxon>Micrococcaceae</taxon>
        <taxon>Citricoccus</taxon>
    </lineage>
</organism>
<feature type="region of interest" description="Disordered" evidence="1">
    <location>
        <begin position="1"/>
        <end position="44"/>
    </location>
</feature>
<reference evidence="2 3" key="1">
    <citation type="submission" date="2024-09" db="EMBL/GenBank/DDBJ databases">
        <authorList>
            <person name="Sun Q."/>
            <person name="Mori K."/>
        </authorList>
    </citation>
    <scope>NUCLEOTIDE SEQUENCE [LARGE SCALE GENOMIC DNA]</scope>
    <source>
        <strain evidence="2 3">CCM 7609</strain>
    </source>
</reference>
<dbReference type="Proteomes" id="UP001589575">
    <property type="component" value="Unassembled WGS sequence"/>
</dbReference>
<name>A0ABV5G5E9_9MICC</name>
<evidence type="ECO:0000256" key="1">
    <source>
        <dbReference type="SAM" id="MobiDB-lite"/>
    </source>
</evidence>
<protein>
    <submittedName>
        <fullName evidence="2">Uncharacterized protein</fullName>
    </submittedName>
</protein>
<evidence type="ECO:0000313" key="2">
    <source>
        <dbReference type="EMBL" id="MFB9074171.1"/>
    </source>
</evidence>
<evidence type="ECO:0000313" key="3">
    <source>
        <dbReference type="Proteomes" id="UP001589575"/>
    </source>
</evidence>
<gene>
    <name evidence="2" type="ORF">ACFFX0_24430</name>
</gene>
<feature type="compositionally biased region" description="Basic and acidic residues" evidence="1">
    <location>
        <begin position="1"/>
        <end position="25"/>
    </location>
</feature>
<proteinExistence type="predicted"/>
<dbReference type="EMBL" id="JBHMFI010000002">
    <property type="protein sequence ID" value="MFB9074171.1"/>
    <property type="molecule type" value="Genomic_DNA"/>
</dbReference>
<sequence length="73" mass="7795">MQGQDDARGRIGESRDESHAQDTADAHVPQQVPVGGEVHGIRLPGRSRAGTAQLLLLALSRIRSRAITLPMTA</sequence>
<comment type="caution">
    <text evidence="2">The sequence shown here is derived from an EMBL/GenBank/DDBJ whole genome shotgun (WGS) entry which is preliminary data.</text>
</comment>
<keyword evidence="3" id="KW-1185">Reference proteome</keyword>